<evidence type="ECO:0000256" key="19">
    <source>
        <dbReference type="SAM" id="Coils"/>
    </source>
</evidence>
<dbReference type="SMART" id="SM00448">
    <property type="entry name" value="REC"/>
    <property type="match status" value="2"/>
</dbReference>
<keyword evidence="10" id="KW-0067">ATP-binding</keyword>
<dbReference type="FunFam" id="3.30.565.10:FF:000010">
    <property type="entry name" value="Sensor histidine kinase RcsC"/>
    <property type="match status" value="1"/>
</dbReference>
<evidence type="ECO:0000256" key="1">
    <source>
        <dbReference type="ARBA" id="ARBA00000085"/>
    </source>
</evidence>
<dbReference type="InterPro" id="IPR036097">
    <property type="entry name" value="HisK_dim/P_sf"/>
</dbReference>
<dbReference type="Proteomes" id="UP000239576">
    <property type="component" value="Unassembled WGS sequence"/>
</dbReference>
<dbReference type="SUPFAM" id="SSF55874">
    <property type="entry name" value="ATPase domain of HSP90 chaperone/DNA topoisomerase II/histidine kinase"/>
    <property type="match status" value="1"/>
</dbReference>
<dbReference type="Pfam" id="PF00072">
    <property type="entry name" value="Response_reg"/>
    <property type="match status" value="2"/>
</dbReference>
<evidence type="ECO:0000256" key="10">
    <source>
        <dbReference type="ARBA" id="ARBA00022840"/>
    </source>
</evidence>
<dbReference type="PANTHER" id="PTHR45339">
    <property type="entry name" value="HYBRID SIGNAL TRANSDUCTION HISTIDINE KINASE J"/>
    <property type="match status" value="1"/>
</dbReference>
<evidence type="ECO:0000256" key="18">
    <source>
        <dbReference type="PROSITE-ProRule" id="PRU00169"/>
    </source>
</evidence>
<evidence type="ECO:0000256" key="7">
    <source>
        <dbReference type="ARBA" id="ARBA00022692"/>
    </source>
</evidence>
<dbReference type="InterPro" id="IPR003594">
    <property type="entry name" value="HATPase_dom"/>
</dbReference>
<dbReference type="CDD" id="cd00082">
    <property type="entry name" value="HisKA"/>
    <property type="match status" value="1"/>
</dbReference>
<feature type="domain" description="Response regulatory" evidence="21">
    <location>
        <begin position="5"/>
        <end position="121"/>
    </location>
</feature>
<dbReference type="PANTHER" id="PTHR45339:SF1">
    <property type="entry name" value="HYBRID SIGNAL TRANSDUCTION HISTIDINE KINASE J"/>
    <property type="match status" value="1"/>
</dbReference>
<keyword evidence="8" id="KW-0547">Nucleotide-binding</keyword>
<evidence type="ECO:0000259" key="21">
    <source>
        <dbReference type="PROSITE" id="PS50110"/>
    </source>
</evidence>
<dbReference type="RefSeq" id="WP_106259979.1">
    <property type="nucleotide sequence ID" value="NZ_CAWNSW010000093.1"/>
</dbReference>
<dbReference type="FunFam" id="3.40.50.2300:FF:000001">
    <property type="entry name" value="DNA-binding response regulator PhoB"/>
    <property type="match status" value="1"/>
</dbReference>
<feature type="domain" description="Response regulatory" evidence="21">
    <location>
        <begin position="487"/>
        <end position="603"/>
    </location>
</feature>
<dbReference type="PRINTS" id="PR00344">
    <property type="entry name" value="BCTRLSENSOR"/>
</dbReference>
<dbReference type="GO" id="GO:0000155">
    <property type="term" value="F:phosphorelay sensor kinase activity"/>
    <property type="evidence" value="ECO:0007669"/>
    <property type="project" value="InterPro"/>
</dbReference>
<evidence type="ECO:0000256" key="6">
    <source>
        <dbReference type="ARBA" id="ARBA00022679"/>
    </source>
</evidence>
<evidence type="ECO:0000256" key="17">
    <source>
        <dbReference type="ARBA" id="ARBA00074306"/>
    </source>
</evidence>
<dbReference type="Pfam" id="PF00512">
    <property type="entry name" value="HisKA"/>
    <property type="match status" value="1"/>
</dbReference>
<keyword evidence="14" id="KW-0238">DNA-binding</keyword>
<dbReference type="SMART" id="SM00387">
    <property type="entry name" value="HATPase_c"/>
    <property type="match status" value="1"/>
</dbReference>
<dbReference type="Pfam" id="PF02518">
    <property type="entry name" value="HATPase_c"/>
    <property type="match status" value="1"/>
</dbReference>
<evidence type="ECO:0000256" key="9">
    <source>
        <dbReference type="ARBA" id="ARBA00022777"/>
    </source>
</evidence>
<evidence type="ECO:0000313" key="22">
    <source>
        <dbReference type="EMBL" id="PSB24452.1"/>
    </source>
</evidence>
<dbReference type="SMART" id="SM00388">
    <property type="entry name" value="HisKA"/>
    <property type="match status" value="1"/>
</dbReference>
<dbReference type="FunFam" id="1.10.287.130:FF:000004">
    <property type="entry name" value="Ethylene receptor 1"/>
    <property type="match status" value="1"/>
</dbReference>
<feature type="modified residue" description="4-aspartylphosphate" evidence="18">
    <location>
        <position position="536"/>
    </location>
</feature>
<dbReference type="Gene3D" id="3.40.50.2300">
    <property type="match status" value="2"/>
</dbReference>
<dbReference type="CDD" id="cd16922">
    <property type="entry name" value="HATPase_EvgS-ArcB-TorS-like"/>
    <property type="match status" value="1"/>
</dbReference>
<evidence type="ECO:0000256" key="15">
    <source>
        <dbReference type="ARBA" id="ARBA00023136"/>
    </source>
</evidence>
<reference evidence="23" key="1">
    <citation type="submission" date="2018-02" db="EMBL/GenBank/DDBJ databases">
        <authorList>
            <person name="Moore K."/>
            <person name="Momper L."/>
        </authorList>
    </citation>
    <scope>NUCLEOTIDE SEQUENCE [LARGE SCALE GENOMIC DNA]</scope>
    <source>
        <strain evidence="23">ULC18</strain>
    </source>
</reference>
<accession>A0A2T1DVF8</accession>
<keyword evidence="11" id="KW-1133">Transmembrane helix</keyword>
<dbReference type="InterPro" id="IPR036890">
    <property type="entry name" value="HATPase_C_sf"/>
</dbReference>
<organism evidence="22 23">
    <name type="scientific">Stenomitos frigidus ULC18</name>
    <dbReference type="NCBI Taxonomy" id="2107698"/>
    <lineage>
        <taxon>Bacteria</taxon>
        <taxon>Bacillati</taxon>
        <taxon>Cyanobacteriota</taxon>
        <taxon>Cyanophyceae</taxon>
        <taxon>Leptolyngbyales</taxon>
        <taxon>Leptolyngbyaceae</taxon>
        <taxon>Stenomitos</taxon>
    </lineage>
</organism>
<keyword evidence="23" id="KW-1185">Reference proteome</keyword>
<dbReference type="PROSITE" id="PS50110">
    <property type="entry name" value="RESPONSE_REGULATORY"/>
    <property type="match status" value="2"/>
</dbReference>
<keyword evidence="6" id="KW-0808">Transferase</keyword>
<dbReference type="CDD" id="cd19920">
    <property type="entry name" value="REC_PA4781-like"/>
    <property type="match status" value="1"/>
</dbReference>
<comment type="caution">
    <text evidence="22">The sequence shown here is derived from an EMBL/GenBank/DDBJ whole genome shotgun (WGS) entry which is preliminary data.</text>
</comment>
<evidence type="ECO:0000256" key="4">
    <source>
        <dbReference type="ARBA" id="ARBA00012438"/>
    </source>
</evidence>
<dbReference type="PROSITE" id="PS50109">
    <property type="entry name" value="HIS_KIN"/>
    <property type="match status" value="1"/>
</dbReference>
<keyword evidence="13" id="KW-0805">Transcription regulation</keyword>
<sequence length="701" mass="78944">MNHQTVLIVDDNPTNLDVLSEILSKNGFQVAVAIDGESALEQVEFHQPELILLDVMMPGIDGFETCRRLKQNSLVSDTPVIFMTALSDIENKVKGLSLGAVDYITKPFQQEELLARVQIHLKLRSFATTLEAQNNILQNEIAKREQAEASLLMLNQALEQLIEERTCTLSKTLQELQNAQAKLIQQKEELENRVEERTLELKIAKEAADKANGAKSEFLANMSHEIRTPLNGILGYTQILKSSRELPDKVQKGIDVIHQCSSHLLMLINDILDLSKVEARRMDLFITDFNFPSFLENISEICSLRAEPKKVSFIHKLDINLPSGVRADEKRLRQILLNLLSNAVKFTEKGGVTFKVETKAEIDETLQPERDEKTVALNANSKIKAVKIRFQIEDTGIGITPEQIERIFMPFEQVGDSRYQAEGTGLGLAISQRLLSLMGSQIQVVSQLGKGSTFWFDLELPLSSEWKQVARQNQQRRIIGFSGKKQRVLVVDDRWENRSVITNLLQPIGFEVIEASNGKEGLEKAIELRPELIIVDLVMPILNGFEMIRKVRQLPELKETVVIASSASVFEADQYESLASGANEFLSKPIVVDGLMKMLKSCLQLEWEYEDASKISEPVHANAPELTSLASDCIVPPPQDLALDLMKLAKKGDLDALQDEVRKLQLLDSKYVPFSQELLRLTEGFQLNELRFFIKKYALGD</sequence>
<dbReference type="InterPro" id="IPR005467">
    <property type="entry name" value="His_kinase_dom"/>
</dbReference>
<proteinExistence type="inferred from homology"/>
<dbReference type="EC" id="2.7.13.3" evidence="4"/>
<feature type="coiled-coil region" evidence="19">
    <location>
        <begin position="127"/>
        <end position="207"/>
    </location>
</feature>
<feature type="domain" description="Histidine kinase" evidence="20">
    <location>
        <begin position="221"/>
        <end position="462"/>
    </location>
</feature>
<feature type="modified residue" description="4-aspartylphosphate" evidence="18">
    <location>
        <position position="54"/>
    </location>
</feature>
<comment type="catalytic activity">
    <reaction evidence="1">
        <text>ATP + protein L-histidine = ADP + protein N-phospho-L-histidine.</text>
        <dbReference type="EC" id="2.7.13.3"/>
    </reaction>
</comment>
<dbReference type="AlphaFoldDB" id="A0A2T1DVF8"/>
<dbReference type="InterPro" id="IPR011006">
    <property type="entry name" value="CheY-like_superfamily"/>
</dbReference>
<evidence type="ECO:0000256" key="3">
    <source>
        <dbReference type="ARBA" id="ARBA00006402"/>
    </source>
</evidence>
<dbReference type="OrthoDB" id="581426at2"/>
<keyword evidence="19" id="KW-0175">Coiled coil</keyword>
<dbReference type="SUPFAM" id="SSF52172">
    <property type="entry name" value="CheY-like"/>
    <property type="match status" value="2"/>
</dbReference>
<comment type="similarity">
    <text evidence="3">In the N-terminal section; belongs to the phytochrome family.</text>
</comment>
<evidence type="ECO:0000256" key="12">
    <source>
        <dbReference type="ARBA" id="ARBA00023012"/>
    </source>
</evidence>
<dbReference type="InterPro" id="IPR004358">
    <property type="entry name" value="Sig_transdc_His_kin-like_C"/>
</dbReference>
<keyword evidence="9" id="KW-0418">Kinase</keyword>
<reference evidence="22 23" key="2">
    <citation type="submission" date="2018-03" db="EMBL/GenBank/DDBJ databases">
        <title>The ancient ancestry and fast evolution of plastids.</title>
        <authorList>
            <person name="Moore K.R."/>
            <person name="Magnabosco C."/>
            <person name="Momper L."/>
            <person name="Gold D.A."/>
            <person name="Bosak T."/>
            <person name="Fournier G.P."/>
        </authorList>
    </citation>
    <scope>NUCLEOTIDE SEQUENCE [LARGE SCALE GENOMIC DNA]</scope>
    <source>
        <strain evidence="22 23">ULC18</strain>
    </source>
</reference>
<gene>
    <name evidence="22" type="ORF">C7B82_27050</name>
</gene>
<keyword evidence="16" id="KW-0804">Transcription</keyword>
<dbReference type="InterPro" id="IPR003661">
    <property type="entry name" value="HisK_dim/P_dom"/>
</dbReference>
<dbReference type="Gene3D" id="1.10.287.130">
    <property type="match status" value="1"/>
</dbReference>
<evidence type="ECO:0000256" key="8">
    <source>
        <dbReference type="ARBA" id="ARBA00022741"/>
    </source>
</evidence>
<comment type="subcellular location">
    <subcellularLocation>
        <location evidence="2">Membrane</location>
    </subcellularLocation>
</comment>
<evidence type="ECO:0000256" key="14">
    <source>
        <dbReference type="ARBA" id="ARBA00023125"/>
    </source>
</evidence>
<keyword evidence="7" id="KW-0812">Transmembrane</keyword>
<evidence type="ECO:0000256" key="5">
    <source>
        <dbReference type="ARBA" id="ARBA00022553"/>
    </source>
</evidence>
<dbReference type="GO" id="GO:0016020">
    <property type="term" value="C:membrane"/>
    <property type="evidence" value="ECO:0007669"/>
    <property type="project" value="UniProtKB-SubCell"/>
</dbReference>
<evidence type="ECO:0000259" key="20">
    <source>
        <dbReference type="PROSITE" id="PS50109"/>
    </source>
</evidence>
<keyword evidence="15" id="KW-0472">Membrane</keyword>
<evidence type="ECO:0000256" key="13">
    <source>
        <dbReference type="ARBA" id="ARBA00023015"/>
    </source>
</evidence>
<evidence type="ECO:0000256" key="2">
    <source>
        <dbReference type="ARBA" id="ARBA00004370"/>
    </source>
</evidence>
<evidence type="ECO:0000313" key="23">
    <source>
        <dbReference type="Proteomes" id="UP000239576"/>
    </source>
</evidence>
<dbReference type="Gene3D" id="3.30.565.10">
    <property type="entry name" value="Histidine kinase-like ATPase, C-terminal domain"/>
    <property type="match status" value="1"/>
</dbReference>
<keyword evidence="12" id="KW-0902">Two-component regulatory system</keyword>
<dbReference type="EMBL" id="PVWK01000144">
    <property type="protein sequence ID" value="PSB24452.1"/>
    <property type="molecule type" value="Genomic_DNA"/>
</dbReference>
<dbReference type="SUPFAM" id="SSF47384">
    <property type="entry name" value="Homodimeric domain of signal transducing histidine kinase"/>
    <property type="match status" value="1"/>
</dbReference>
<protein>
    <recommendedName>
        <fullName evidence="17">Circadian input-output histidine kinase CikA</fullName>
        <ecNumber evidence="4">2.7.13.3</ecNumber>
    </recommendedName>
</protein>
<keyword evidence="5 18" id="KW-0597">Phosphoprotein</keyword>
<dbReference type="InterPro" id="IPR001789">
    <property type="entry name" value="Sig_transdc_resp-reg_receiver"/>
</dbReference>
<evidence type="ECO:0000256" key="11">
    <source>
        <dbReference type="ARBA" id="ARBA00022989"/>
    </source>
</evidence>
<dbReference type="GO" id="GO:0005524">
    <property type="term" value="F:ATP binding"/>
    <property type="evidence" value="ECO:0007669"/>
    <property type="project" value="UniProtKB-KW"/>
</dbReference>
<dbReference type="GO" id="GO:0003677">
    <property type="term" value="F:DNA binding"/>
    <property type="evidence" value="ECO:0007669"/>
    <property type="project" value="UniProtKB-KW"/>
</dbReference>
<name>A0A2T1DVF8_9CYAN</name>
<evidence type="ECO:0000256" key="16">
    <source>
        <dbReference type="ARBA" id="ARBA00023163"/>
    </source>
</evidence>